<name>A0ABN7PBT4_TIMPD</name>
<evidence type="ECO:0000313" key="1">
    <source>
        <dbReference type="EMBL" id="CAG2064561.1"/>
    </source>
</evidence>
<keyword evidence="2" id="KW-1185">Reference proteome</keyword>
<proteinExistence type="predicted"/>
<reference evidence="1" key="1">
    <citation type="submission" date="2021-03" db="EMBL/GenBank/DDBJ databases">
        <authorList>
            <person name="Tran Van P."/>
        </authorList>
    </citation>
    <scope>NUCLEOTIDE SEQUENCE</scope>
</reference>
<evidence type="ECO:0000313" key="2">
    <source>
        <dbReference type="Proteomes" id="UP001153148"/>
    </source>
</evidence>
<comment type="caution">
    <text evidence="1">The sequence shown here is derived from an EMBL/GenBank/DDBJ whole genome shotgun (WGS) entry which is preliminary data.</text>
</comment>
<sequence>LADEVRCLCTELLRFHRDKEAASLQRDLVNVLKNMQGSLAEIWTSELAGSGPQQNVFGPEATVNSITAKFASSGNLNTSHTLLEPQLRIAPVISSDTTWQLEILKAS</sequence>
<organism evidence="1 2">
    <name type="scientific">Timema podura</name>
    <name type="common">Walking stick</name>
    <dbReference type="NCBI Taxonomy" id="61482"/>
    <lineage>
        <taxon>Eukaryota</taxon>
        <taxon>Metazoa</taxon>
        <taxon>Ecdysozoa</taxon>
        <taxon>Arthropoda</taxon>
        <taxon>Hexapoda</taxon>
        <taxon>Insecta</taxon>
        <taxon>Pterygota</taxon>
        <taxon>Neoptera</taxon>
        <taxon>Polyneoptera</taxon>
        <taxon>Phasmatodea</taxon>
        <taxon>Timematodea</taxon>
        <taxon>Timematoidea</taxon>
        <taxon>Timematidae</taxon>
        <taxon>Timema</taxon>
    </lineage>
</organism>
<gene>
    <name evidence="1" type="ORF">TPAB3V08_LOCUS11507</name>
</gene>
<dbReference type="Proteomes" id="UP001153148">
    <property type="component" value="Unassembled WGS sequence"/>
</dbReference>
<accession>A0ABN7PBT4</accession>
<protein>
    <submittedName>
        <fullName evidence="1">Uncharacterized protein</fullName>
    </submittedName>
</protein>
<feature type="non-terminal residue" evidence="1">
    <location>
        <position position="1"/>
    </location>
</feature>
<dbReference type="EMBL" id="CAJPIN010035130">
    <property type="protein sequence ID" value="CAG2064561.1"/>
    <property type="molecule type" value="Genomic_DNA"/>
</dbReference>